<accession>A0ABY8H594</accession>
<evidence type="ECO:0000313" key="2">
    <source>
        <dbReference type="EMBL" id="WFP16312.1"/>
    </source>
</evidence>
<dbReference type="Proteomes" id="UP001219037">
    <property type="component" value="Chromosome"/>
</dbReference>
<feature type="transmembrane region" description="Helical" evidence="1">
    <location>
        <begin position="16"/>
        <end position="46"/>
    </location>
</feature>
<gene>
    <name evidence="2" type="ORF">P8192_13155</name>
</gene>
<keyword evidence="1" id="KW-0812">Transmembrane</keyword>
<evidence type="ECO:0000313" key="3">
    <source>
        <dbReference type="Proteomes" id="UP001219037"/>
    </source>
</evidence>
<keyword evidence="1" id="KW-0472">Membrane</keyword>
<protein>
    <submittedName>
        <fullName evidence="2">Uncharacterized protein</fullName>
    </submittedName>
</protein>
<sequence>MTHPLHPLIPWIPRTALLILAMFLWFLGAPAWSLILLAVALIHLVGGAHRAQMAPRHTVDSLALAREAGR</sequence>
<dbReference type="RefSeq" id="WP_278157462.1">
    <property type="nucleotide sequence ID" value="NZ_CP121252.1"/>
</dbReference>
<dbReference type="EMBL" id="CP121252">
    <property type="protein sequence ID" value="WFP16312.1"/>
    <property type="molecule type" value="Genomic_DNA"/>
</dbReference>
<evidence type="ECO:0000256" key="1">
    <source>
        <dbReference type="SAM" id="Phobius"/>
    </source>
</evidence>
<keyword evidence="1" id="KW-1133">Transmembrane helix</keyword>
<proteinExistence type="predicted"/>
<name>A0ABY8H594_9MICC</name>
<reference evidence="2 3" key="1">
    <citation type="submission" date="2023-04" db="EMBL/GenBank/DDBJ databases">
        <title>Funneling lignin-derived compounds into biodiesel using alkali-halophilic Citricoccus sp. P2.</title>
        <authorList>
            <person name="Luo C.-B."/>
        </authorList>
    </citation>
    <scope>NUCLEOTIDE SEQUENCE [LARGE SCALE GENOMIC DNA]</scope>
    <source>
        <strain evidence="2 3">P2</strain>
    </source>
</reference>
<keyword evidence="3" id="KW-1185">Reference proteome</keyword>
<organism evidence="2 3">
    <name type="scientific">Citricoccus muralis</name>
    <dbReference type="NCBI Taxonomy" id="169134"/>
    <lineage>
        <taxon>Bacteria</taxon>
        <taxon>Bacillati</taxon>
        <taxon>Actinomycetota</taxon>
        <taxon>Actinomycetes</taxon>
        <taxon>Micrococcales</taxon>
        <taxon>Micrococcaceae</taxon>
        <taxon>Citricoccus</taxon>
    </lineage>
</organism>